<protein>
    <recommendedName>
        <fullName evidence="3">Alcohol dehydrogenase</fullName>
    </recommendedName>
</protein>
<sequence>MELVDLVHPGAVEIMIAARFPLYRVTDAFAALQQRRARGEIALIS</sequence>
<proteinExistence type="predicted"/>
<dbReference type="Pfam" id="PF13602">
    <property type="entry name" value="ADH_zinc_N_2"/>
    <property type="match status" value="1"/>
</dbReference>
<accession>A0ABP7JCS2</accession>
<gene>
    <name evidence="1" type="ORF">GCM10022403_087160</name>
</gene>
<comment type="caution">
    <text evidence="1">The sequence shown here is derived from an EMBL/GenBank/DDBJ whole genome shotgun (WGS) entry which is preliminary data.</text>
</comment>
<reference evidence="2" key="1">
    <citation type="journal article" date="2019" name="Int. J. Syst. Evol. Microbiol.">
        <title>The Global Catalogue of Microorganisms (GCM) 10K type strain sequencing project: providing services to taxonomists for standard genome sequencing and annotation.</title>
        <authorList>
            <consortium name="The Broad Institute Genomics Platform"/>
            <consortium name="The Broad Institute Genome Sequencing Center for Infectious Disease"/>
            <person name="Wu L."/>
            <person name="Ma J."/>
        </authorList>
    </citation>
    <scope>NUCLEOTIDE SEQUENCE [LARGE SCALE GENOMIC DNA]</scope>
    <source>
        <strain evidence="2">JCM 17138</strain>
    </source>
</reference>
<evidence type="ECO:0000313" key="1">
    <source>
        <dbReference type="EMBL" id="GAA3841526.1"/>
    </source>
</evidence>
<dbReference type="Proteomes" id="UP001501009">
    <property type="component" value="Unassembled WGS sequence"/>
</dbReference>
<name>A0ABP7JCS2_9ACTN</name>
<organism evidence="1 2">
    <name type="scientific">Streptomyces coacervatus</name>
    <dbReference type="NCBI Taxonomy" id="647381"/>
    <lineage>
        <taxon>Bacteria</taxon>
        <taxon>Bacillati</taxon>
        <taxon>Actinomycetota</taxon>
        <taxon>Actinomycetes</taxon>
        <taxon>Kitasatosporales</taxon>
        <taxon>Streptomycetaceae</taxon>
        <taxon>Streptomyces</taxon>
    </lineage>
</organism>
<dbReference type="EMBL" id="BAABDE010000039">
    <property type="protein sequence ID" value="GAA3841526.1"/>
    <property type="molecule type" value="Genomic_DNA"/>
</dbReference>
<evidence type="ECO:0008006" key="3">
    <source>
        <dbReference type="Google" id="ProtNLM"/>
    </source>
</evidence>
<evidence type="ECO:0000313" key="2">
    <source>
        <dbReference type="Proteomes" id="UP001501009"/>
    </source>
</evidence>
<keyword evidence="2" id="KW-1185">Reference proteome</keyword>